<reference evidence="2" key="1">
    <citation type="submission" date="2020-12" db="EMBL/GenBank/DDBJ databases">
        <title>Marinomonas arctica sp. nov., a psychrotolerant bacterium isolated from the Arctic.</title>
        <authorList>
            <person name="Zhang Y."/>
        </authorList>
    </citation>
    <scope>NUCLEOTIDE SEQUENCE</scope>
    <source>
        <strain evidence="2">C1424</strain>
    </source>
</reference>
<organism evidence="2 3">
    <name type="scientific">Marinomonas transparens</name>
    <dbReference type="NCBI Taxonomy" id="2795388"/>
    <lineage>
        <taxon>Bacteria</taxon>
        <taxon>Pseudomonadati</taxon>
        <taxon>Pseudomonadota</taxon>
        <taxon>Gammaproteobacteria</taxon>
        <taxon>Oceanospirillales</taxon>
        <taxon>Oceanospirillaceae</taxon>
        <taxon>Marinomonas</taxon>
    </lineage>
</organism>
<dbReference type="InterPro" id="IPR049826">
    <property type="entry name" value="Ig-like_ice"/>
</dbReference>
<evidence type="ECO:0000313" key="2">
    <source>
        <dbReference type="EMBL" id="MBJ7538789.1"/>
    </source>
</evidence>
<dbReference type="Gene3D" id="2.60.40.10">
    <property type="entry name" value="Immunoglobulins"/>
    <property type="match status" value="5"/>
</dbReference>
<keyword evidence="3" id="KW-1185">Reference proteome</keyword>
<dbReference type="InterPro" id="IPR011049">
    <property type="entry name" value="Serralysin-like_metalloprot_C"/>
</dbReference>
<sequence>MSDSQLSFATLGSPIGYVSKLSGTATVQSIDGQDRLVNIGDPIFFAETVVTSRSGSITIVFIDHTEIVIGPDAIVEMTEEVFNIVDLDTLSQDSRADIDALQQAIAEGVDPTTIQEAPAAGEEVIGDEQHRVDVTVSRNSDASLPDYGFDSSDDYLSNLPYYGYDSSGEALPSISGPEFSSLATITSAFTSAPTTGFNVDQPLEVKLDINPITNDGLLNALEADGDVLVTGSVTGDAFDSGVVTLVVNGVSYVGEVSDGTFSIGVAGADLVADSDNVLAGSLVVSNKGGQQGSATSVEQYLVDTTTRATIRVNAITSDDVISSQESSETITVTGRVGFDASVGDTVSMEINGVTYTTTVIDDRSWSADVAGSDLAQGTSFVASVTGQDSSGNPFTASTTSTYTLDLAATAGAVSVNAITSDDVINGAESNQATITVTGSAAGGDIAAGDVVTLEINGTSYTTTVDAGGTWSVDVAGNDLVADTVFDVVVTSSDAAGNTVTSTGSSTHTVDISADAGTVSIDKITSDDVINKAESGQTITVTGTASGGDISSSDVVTLVINGTTYTTRVETDGTWSADVAGSDLAADTAFDAVVTSSDAAGNRITTTTTSTHGVDLTAFGNIAVNQVTDDKYINAEEAAAGNKVAITGFVGGAARPGDALTVSVAGVDIGTGVVSEEQDANGYYLYSVEALGSGLDTGKTSNVVTVTVSGEDEAGNPFSTSSTQSYFVDTAAEADVDAYGGDGWGDTSIGVDDVGNVTIETWLHSGGSISSIRITDSEGKILTMTEGITKTSDDGQGGWATFEKSADVSTLADGELQILVNFVDNHGNVGSAESFDILTKDVSAASGVIVSTSDDNLRGAEGNSSDYIDGKGGNDILIGNDGPDTLIGADGNDLLIGGMFNQDDGDVDTLTGGAGEDIFIIHKSGSVDLLTDFNAKDDRLDLTDLLTGIAGNPGSDAGTDAIADFLSAHITVTDQNVEIDGQAVASFGEDSNFDSDMSGFVDSLDSIKVIFNDQEYSIHIDG</sequence>
<dbReference type="Pfam" id="PF00353">
    <property type="entry name" value="HemolysinCabind"/>
    <property type="match status" value="1"/>
</dbReference>
<dbReference type="GO" id="GO:0005509">
    <property type="term" value="F:calcium ion binding"/>
    <property type="evidence" value="ECO:0007669"/>
    <property type="project" value="InterPro"/>
</dbReference>
<dbReference type="AlphaFoldDB" id="A0A934JX17"/>
<dbReference type="Proteomes" id="UP000628710">
    <property type="component" value="Unassembled WGS sequence"/>
</dbReference>
<dbReference type="NCBIfam" id="NF033510">
    <property type="entry name" value="Ca_tandemer"/>
    <property type="match status" value="4"/>
</dbReference>
<proteinExistence type="predicted"/>
<dbReference type="Gene3D" id="2.150.10.10">
    <property type="entry name" value="Serralysin-like metalloprotease, C-terminal"/>
    <property type="match status" value="1"/>
</dbReference>
<dbReference type="NCBIfam" id="NF012196">
    <property type="entry name" value="Ig_like_ice"/>
    <property type="match status" value="5"/>
</dbReference>
<dbReference type="SUPFAM" id="SSF51120">
    <property type="entry name" value="beta-Roll"/>
    <property type="match status" value="1"/>
</dbReference>
<keyword evidence="1" id="KW-0106">Calcium</keyword>
<comment type="caution">
    <text evidence="2">The sequence shown here is derived from an EMBL/GenBank/DDBJ whole genome shotgun (WGS) entry which is preliminary data.</text>
</comment>
<dbReference type="InterPro" id="IPR013783">
    <property type="entry name" value="Ig-like_fold"/>
</dbReference>
<dbReference type="RefSeq" id="WP_199469199.1">
    <property type="nucleotide sequence ID" value="NZ_JAEMNX010000018.1"/>
</dbReference>
<dbReference type="InterPro" id="IPR047777">
    <property type="entry name" value="LapA-like_RM"/>
</dbReference>
<accession>A0A934JX17</accession>
<gene>
    <name evidence="2" type="ORF">I8J31_13970</name>
</gene>
<dbReference type="EMBL" id="JAEMNX010000018">
    <property type="protein sequence ID" value="MBJ7538789.1"/>
    <property type="molecule type" value="Genomic_DNA"/>
</dbReference>
<evidence type="ECO:0000256" key="1">
    <source>
        <dbReference type="ARBA" id="ARBA00022837"/>
    </source>
</evidence>
<dbReference type="NCBIfam" id="TIGR03661">
    <property type="entry name" value="T1SS_VCA0849"/>
    <property type="match status" value="1"/>
</dbReference>
<dbReference type="InterPro" id="IPR019960">
    <property type="entry name" value="T1SS_VCA0849"/>
</dbReference>
<protein>
    <submittedName>
        <fullName evidence="2">Retention module-containing protein</fullName>
    </submittedName>
</protein>
<evidence type="ECO:0000313" key="3">
    <source>
        <dbReference type="Proteomes" id="UP000628710"/>
    </source>
</evidence>
<dbReference type="PRINTS" id="PR00313">
    <property type="entry name" value="CABNDNGRPT"/>
</dbReference>
<name>A0A934JX17_9GAMM</name>
<dbReference type="NCBIfam" id="NF033682">
    <property type="entry name" value="retention_LapA"/>
    <property type="match status" value="1"/>
</dbReference>
<dbReference type="InterPro" id="IPR001343">
    <property type="entry name" value="Hemolysn_Ca-bd"/>
</dbReference>